<evidence type="ECO:0000313" key="2">
    <source>
        <dbReference type="EMBL" id="QQR29630.1"/>
    </source>
</evidence>
<sequence>MIVGINYAEDRFKPAQKLNTKTALKHGVDRVIEYSPESISAEFKAANKEIFSAPRGAGYWIWKPYILKDALSKINEGDYLIYTDSGVAYEESVTWLLEAMQKEHTDIMCFASPASEYRWTKHDAFVLMGCEDDFYKLSPQCCGGYMIFRNTEKSRSFIDDFLHFACDSRIISDLPSTLGEEHPEFLENRHDQTIWSLLCKKNHLPMFRNPSQEGGGWARAEYSKSINSRSEYPVIFLHHRKCYIQYEFQLKVWKVFGECRNFWKYFSKITCAIFHIKYIKNPYRSQYRP</sequence>
<accession>A0A1Z2XPI4</accession>
<keyword evidence="3" id="KW-1185">Reference proteome</keyword>
<proteinExistence type="predicted"/>
<dbReference type="Proteomes" id="UP000596035">
    <property type="component" value="Chromosome"/>
</dbReference>
<reference evidence="3" key="2">
    <citation type="submission" date="2017-05" db="EMBL/GenBank/DDBJ databases">
        <title>Improved OligoMM genomes.</title>
        <authorList>
            <person name="Garzetti D."/>
        </authorList>
    </citation>
    <scope>NUCLEOTIDE SEQUENCE [LARGE SCALE GENOMIC DNA]</scope>
    <source>
        <strain evidence="3">KB18</strain>
    </source>
</reference>
<reference evidence="1" key="1">
    <citation type="journal article" date="2017" name="Genome Announc.">
        <title>High-Quality Whole-Genome Sequences of the Oligo-Mouse-Microbiota Bacterial Community.</title>
        <authorList>
            <person name="Garzetti D."/>
            <person name="Brugiroux S."/>
            <person name="Bunk B."/>
            <person name="Pukall R."/>
            <person name="McCoy K.D."/>
            <person name="Macpherson A.J."/>
            <person name="Stecher B."/>
        </authorList>
    </citation>
    <scope>NUCLEOTIDE SEQUENCE</scope>
    <source>
        <strain evidence="1">KB18</strain>
    </source>
</reference>
<evidence type="ECO:0000313" key="1">
    <source>
        <dbReference type="EMBL" id="ASB40339.1"/>
    </source>
</evidence>
<evidence type="ECO:0000313" key="3">
    <source>
        <dbReference type="Proteomes" id="UP000196710"/>
    </source>
</evidence>
<dbReference type="RefSeq" id="WP_066534174.1">
    <property type="nucleotide sequence ID" value="NZ_CP021422.1"/>
</dbReference>
<name>A0A1Z2XPI4_9FIRM</name>
<reference evidence="2 4" key="3">
    <citation type="submission" date="2020-11" db="EMBL/GenBank/DDBJ databases">
        <title>Closed and high quality bacterial genomes of the OMM12 community.</title>
        <authorList>
            <person name="Marbouty M."/>
            <person name="Lamy-Besnier Q."/>
            <person name="Debarbieux L."/>
            <person name="Koszul R."/>
        </authorList>
    </citation>
    <scope>NUCLEOTIDE SEQUENCE [LARGE SCALE GENOMIC DNA]</scope>
    <source>
        <strain evidence="2 4">KB18</strain>
    </source>
</reference>
<dbReference type="KEGG" id="amur:ADH66_06480"/>
<dbReference type="EMBL" id="CP021422">
    <property type="protein sequence ID" value="ASB40339.1"/>
    <property type="molecule type" value="Genomic_DNA"/>
</dbReference>
<dbReference type="Proteomes" id="UP000196710">
    <property type="component" value="Chromosome"/>
</dbReference>
<dbReference type="EMBL" id="CP065321">
    <property type="protein sequence ID" value="QQR29630.1"/>
    <property type="molecule type" value="Genomic_DNA"/>
</dbReference>
<dbReference type="AlphaFoldDB" id="A0A1Z2XPI4"/>
<evidence type="ECO:0000313" key="4">
    <source>
        <dbReference type="Proteomes" id="UP000596035"/>
    </source>
</evidence>
<protein>
    <submittedName>
        <fullName evidence="2">Uncharacterized protein</fullName>
    </submittedName>
</protein>
<organism evidence="2 4">
    <name type="scientific">Acutalibacter muris</name>
    <dbReference type="NCBI Taxonomy" id="1796620"/>
    <lineage>
        <taxon>Bacteria</taxon>
        <taxon>Bacillati</taxon>
        <taxon>Bacillota</taxon>
        <taxon>Clostridia</taxon>
        <taxon>Eubacteriales</taxon>
        <taxon>Acutalibacteraceae</taxon>
        <taxon>Acutalibacter</taxon>
    </lineage>
</organism>
<gene>
    <name evidence="1" type="ORF">ADH66_06480</name>
    <name evidence="2" type="ORF">I5Q82_16580</name>
</gene>